<dbReference type="Proteomes" id="UP000321820">
    <property type="component" value="Chromosome"/>
</dbReference>
<dbReference type="AlphaFoldDB" id="A0A5B9EE78"/>
<feature type="domain" description="Gfo/Idh/MocA-like oxidoreductase bacterial type C-terminal" evidence="2">
    <location>
        <begin position="222"/>
        <end position="281"/>
    </location>
</feature>
<keyword evidence="4" id="KW-1185">Reference proteome</keyword>
<protein>
    <submittedName>
        <fullName evidence="3">Gfo/Idh/MocA family oxidoreductase</fullName>
    </submittedName>
</protein>
<evidence type="ECO:0000259" key="1">
    <source>
        <dbReference type="Pfam" id="PF01408"/>
    </source>
</evidence>
<evidence type="ECO:0000259" key="2">
    <source>
        <dbReference type="Pfam" id="PF19051"/>
    </source>
</evidence>
<dbReference type="Gene3D" id="3.40.50.720">
    <property type="entry name" value="NAD(P)-binding Rossmann-like Domain"/>
    <property type="match status" value="1"/>
</dbReference>
<dbReference type="SUPFAM" id="SSF55347">
    <property type="entry name" value="Glyceraldehyde-3-phosphate dehydrogenase-like, C-terminal domain"/>
    <property type="match status" value="1"/>
</dbReference>
<sequence>MRVSKPTEKSSSLKAAETAALSRVGRREFLKTSSLAAGAIAFGAPAFVRGQNLNSKLNIACVGIGGKGRSDTDACAGENIVALCDVDAGSAAYETQTKKYPSAKFYKDFRQMLDQMGNQIDAVTVSTPDHMHAIVASMAMKKNKAVFCQKPLTQTIYEARYLREMAHDRKLVTQMGNQGSATDGLRRAVETIQDGLIGQVHEVHVWTNRPVWPQGMERPDGEDPVPATLDWDTWIGPATMRPYKDRRKPNDREGIYAPFNWRGWQDFGTGALGDMACHTVNMPFRALDLDYPTEIEAMPLGPMNKESYPLGSKIRFDFPKREGRIPLEHPHLFHHYKKIEHDAVTLWWYDGGQPDPGARGGHDLSNKPPIELTADIVALHGKVPDSGCLLIGDGGMVFSPDDYGTNFFVKLKGEEKFVHYLKHPAMAQYPERIPRNHHAGNNVVAHAQEWLTAIKENKPEMCYSRFDVAARLTEIMLLGCVSLRAGHKIEWDGPKMVAKNCPEAAQFIRRQDRSGWVLS</sequence>
<dbReference type="PANTHER" id="PTHR43818">
    <property type="entry name" value="BCDNA.GH03377"/>
    <property type="match status" value="1"/>
</dbReference>
<gene>
    <name evidence="3" type="ORF">FTW19_21580</name>
</gene>
<accession>A0A5B9EE78</accession>
<dbReference type="InterPro" id="IPR050463">
    <property type="entry name" value="Gfo/Idh/MocA_oxidrdct_glycsds"/>
</dbReference>
<dbReference type="PROSITE" id="PS51318">
    <property type="entry name" value="TAT"/>
    <property type="match status" value="1"/>
</dbReference>
<proteinExistence type="predicted"/>
<dbReference type="Gene3D" id="3.30.360.10">
    <property type="entry name" value="Dihydrodipicolinate Reductase, domain 2"/>
    <property type="match status" value="1"/>
</dbReference>
<dbReference type="Pfam" id="PF19051">
    <property type="entry name" value="GFO_IDH_MocA_C2"/>
    <property type="match status" value="1"/>
</dbReference>
<dbReference type="Pfam" id="PF01408">
    <property type="entry name" value="GFO_IDH_MocA"/>
    <property type="match status" value="1"/>
</dbReference>
<dbReference type="PANTHER" id="PTHR43818:SF10">
    <property type="entry name" value="NADH-DEPENDENT DEHYDROGENASE-RELATED"/>
    <property type="match status" value="1"/>
</dbReference>
<dbReference type="InterPro" id="IPR019546">
    <property type="entry name" value="TAT_signal_bac_arc"/>
</dbReference>
<dbReference type="GO" id="GO:0000166">
    <property type="term" value="F:nucleotide binding"/>
    <property type="evidence" value="ECO:0007669"/>
    <property type="project" value="InterPro"/>
</dbReference>
<dbReference type="EMBL" id="CP042806">
    <property type="protein sequence ID" value="QEE30342.1"/>
    <property type="molecule type" value="Genomic_DNA"/>
</dbReference>
<dbReference type="NCBIfam" id="TIGR01409">
    <property type="entry name" value="TAT_signal_seq"/>
    <property type="match status" value="1"/>
</dbReference>
<dbReference type="OrthoDB" id="9792935at2"/>
<evidence type="ECO:0000313" key="3">
    <source>
        <dbReference type="EMBL" id="QEE30342.1"/>
    </source>
</evidence>
<name>A0A5B9EE78_9BACT</name>
<dbReference type="KEGG" id="talb:FTW19_21580"/>
<feature type="domain" description="Gfo/Idh/MocA-like oxidoreductase N-terminal" evidence="1">
    <location>
        <begin position="58"/>
        <end position="176"/>
    </location>
</feature>
<dbReference type="InterPro" id="IPR000683">
    <property type="entry name" value="Gfo/Idh/MocA-like_OxRdtase_N"/>
</dbReference>
<evidence type="ECO:0000313" key="4">
    <source>
        <dbReference type="Proteomes" id="UP000321820"/>
    </source>
</evidence>
<dbReference type="InterPro" id="IPR036291">
    <property type="entry name" value="NAD(P)-bd_dom_sf"/>
</dbReference>
<organism evidence="3 4">
    <name type="scientific">Terriglobus albidus</name>
    <dbReference type="NCBI Taxonomy" id="1592106"/>
    <lineage>
        <taxon>Bacteria</taxon>
        <taxon>Pseudomonadati</taxon>
        <taxon>Acidobacteriota</taxon>
        <taxon>Terriglobia</taxon>
        <taxon>Terriglobales</taxon>
        <taxon>Acidobacteriaceae</taxon>
        <taxon>Terriglobus</taxon>
    </lineage>
</organism>
<dbReference type="InterPro" id="IPR043906">
    <property type="entry name" value="Gfo/Idh/MocA_OxRdtase_bact_C"/>
</dbReference>
<dbReference type="InterPro" id="IPR006311">
    <property type="entry name" value="TAT_signal"/>
</dbReference>
<reference evidence="3 4" key="1">
    <citation type="submission" date="2019-08" db="EMBL/GenBank/DDBJ databases">
        <title>Complete genome sequence of Terriglobus albidus strain ORNL.</title>
        <authorList>
            <person name="Podar M."/>
        </authorList>
    </citation>
    <scope>NUCLEOTIDE SEQUENCE [LARGE SCALE GENOMIC DNA]</scope>
    <source>
        <strain evidence="3 4">ORNL</strain>
    </source>
</reference>
<dbReference type="SUPFAM" id="SSF51735">
    <property type="entry name" value="NAD(P)-binding Rossmann-fold domains"/>
    <property type="match status" value="1"/>
</dbReference>